<dbReference type="EMBL" id="FNXT01001304">
    <property type="protein sequence ID" value="SZX78115.1"/>
    <property type="molecule type" value="Genomic_DNA"/>
</dbReference>
<dbReference type="AlphaFoldDB" id="A0A383WKX7"/>
<dbReference type="EMBL" id="FNXT01000982">
    <property type="protein sequence ID" value="SZX70238.1"/>
    <property type="molecule type" value="Genomic_DNA"/>
</dbReference>
<dbReference type="Proteomes" id="UP000256970">
    <property type="component" value="Unassembled WGS sequence"/>
</dbReference>
<evidence type="ECO:0000313" key="2">
    <source>
        <dbReference type="EMBL" id="SZX78115.1"/>
    </source>
</evidence>
<accession>A0A383WKX7</accession>
<reference evidence="2 3" key="1">
    <citation type="submission" date="2016-10" db="EMBL/GenBank/DDBJ databases">
        <authorList>
            <person name="Cai Z."/>
        </authorList>
    </citation>
    <scope>NUCLEOTIDE SEQUENCE [LARGE SCALE GENOMIC DNA]</scope>
</reference>
<evidence type="ECO:0000313" key="3">
    <source>
        <dbReference type="Proteomes" id="UP000256970"/>
    </source>
</evidence>
<organism evidence="2 3">
    <name type="scientific">Tetradesmus obliquus</name>
    <name type="common">Green alga</name>
    <name type="synonym">Acutodesmus obliquus</name>
    <dbReference type="NCBI Taxonomy" id="3088"/>
    <lineage>
        <taxon>Eukaryota</taxon>
        <taxon>Viridiplantae</taxon>
        <taxon>Chlorophyta</taxon>
        <taxon>core chlorophytes</taxon>
        <taxon>Chlorophyceae</taxon>
        <taxon>CS clade</taxon>
        <taxon>Sphaeropleales</taxon>
        <taxon>Scenedesmaceae</taxon>
        <taxon>Tetradesmus</taxon>
    </lineage>
</organism>
<name>A0A383WKX7_TETOB</name>
<sequence>MLPGAHAPAADAAQQTQMASMRAQLLLQLFGRLKARLENAAAAQEEMGEEMTLGNNPIAAALDDAAVAAELAQLAGDDNTIFQDLAIALNAVQQAGVQQQQQQ</sequence>
<proteinExistence type="predicted"/>
<keyword evidence="3" id="KW-1185">Reference proteome</keyword>
<protein>
    <submittedName>
        <fullName evidence="2">Uncharacterized protein</fullName>
    </submittedName>
</protein>
<evidence type="ECO:0000313" key="1">
    <source>
        <dbReference type="EMBL" id="SZX70238.1"/>
    </source>
</evidence>
<gene>
    <name evidence="1" type="ORF">BQ4739_LOCUS10464</name>
    <name evidence="2" type="ORF">BQ4739_LOCUS18434</name>
</gene>